<evidence type="ECO:0000256" key="1">
    <source>
        <dbReference type="SAM" id="MobiDB-lite"/>
    </source>
</evidence>
<reference evidence="3" key="1">
    <citation type="journal article" date="2019" name="Int. J. Syst. Evol. Microbiol.">
        <title>The Global Catalogue of Microorganisms (GCM) 10K type strain sequencing project: providing services to taxonomists for standard genome sequencing and annotation.</title>
        <authorList>
            <consortium name="The Broad Institute Genomics Platform"/>
            <consortium name="The Broad Institute Genome Sequencing Center for Infectious Disease"/>
            <person name="Wu L."/>
            <person name="Ma J."/>
        </authorList>
    </citation>
    <scope>NUCLEOTIDE SEQUENCE [LARGE SCALE GENOMIC DNA]</scope>
    <source>
        <strain evidence="3">CGMCC 4.7020</strain>
    </source>
</reference>
<comment type="caution">
    <text evidence="2">The sequence shown here is derived from an EMBL/GenBank/DDBJ whole genome shotgun (WGS) entry which is preliminary data.</text>
</comment>
<evidence type="ECO:0000313" key="2">
    <source>
        <dbReference type="EMBL" id="MFD1312941.1"/>
    </source>
</evidence>
<dbReference type="Proteomes" id="UP001597058">
    <property type="component" value="Unassembled WGS sequence"/>
</dbReference>
<dbReference type="EMBL" id="JBHTMM010000147">
    <property type="protein sequence ID" value="MFD1312941.1"/>
    <property type="molecule type" value="Genomic_DNA"/>
</dbReference>
<keyword evidence="3" id="KW-1185">Reference proteome</keyword>
<dbReference type="RefSeq" id="WP_381240030.1">
    <property type="nucleotide sequence ID" value="NZ_JBHSKH010000079.1"/>
</dbReference>
<proteinExistence type="predicted"/>
<protein>
    <submittedName>
        <fullName evidence="2">Uncharacterized protein</fullName>
    </submittedName>
</protein>
<organism evidence="2 3">
    <name type="scientific">Streptomyces kaempferi</name>
    <dbReference type="NCBI Taxonomy" id="333725"/>
    <lineage>
        <taxon>Bacteria</taxon>
        <taxon>Bacillati</taxon>
        <taxon>Actinomycetota</taxon>
        <taxon>Actinomycetes</taxon>
        <taxon>Kitasatosporales</taxon>
        <taxon>Streptomycetaceae</taxon>
        <taxon>Streptomyces</taxon>
    </lineage>
</organism>
<evidence type="ECO:0000313" key="3">
    <source>
        <dbReference type="Proteomes" id="UP001597058"/>
    </source>
</evidence>
<sequence length="64" mass="6937">MSDDARMYTRGRGQPEEPLLLGADLLAAFADHSRVRGGQPTAGSGCRGRCQPHDDPLFGIARKR</sequence>
<feature type="region of interest" description="Disordered" evidence="1">
    <location>
        <begin position="36"/>
        <end position="64"/>
    </location>
</feature>
<name>A0ABW3XVR6_9ACTN</name>
<accession>A0ABW3XVR6</accession>
<gene>
    <name evidence="2" type="ORF">ACFQ5X_45235</name>
</gene>